<dbReference type="GO" id="GO:0009307">
    <property type="term" value="P:DNA restriction-modification system"/>
    <property type="evidence" value="ECO:0007669"/>
    <property type="project" value="UniProtKB-KW"/>
</dbReference>
<dbReference type="GO" id="GO:0005829">
    <property type="term" value="C:cytosol"/>
    <property type="evidence" value="ECO:0007669"/>
    <property type="project" value="TreeGrafter"/>
</dbReference>
<name>A0A5C5YZZ9_9BACT</name>
<dbReference type="EMBL" id="SJPJ01000001">
    <property type="protein sequence ID" value="TWT80645.1"/>
    <property type="molecule type" value="Genomic_DNA"/>
</dbReference>
<reference evidence="4 5" key="1">
    <citation type="submission" date="2019-02" db="EMBL/GenBank/DDBJ databases">
        <title>Deep-cultivation of Planctomycetes and their phenomic and genomic characterization uncovers novel biology.</title>
        <authorList>
            <person name="Wiegand S."/>
            <person name="Jogler M."/>
            <person name="Boedeker C."/>
            <person name="Pinto D."/>
            <person name="Vollmers J."/>
            <person name="Rivas-Marin E."/>
            <person name="Kohn T."/>
            <person name="Peeters S.H."/>
            <person name="Heuer A."/>
            <person name="Rast P."/>
            <person name="Oberbeckmann S."/>
            <person name="Bunk B."/>
            <person name="Jeske O."/>
            <person name="Meyerdierks A."/>
            <person name="Storesund J.E."/>
            <person name="Kallscheuer N."/>
            <person name="Luecker S."/>
            <person name="Lage O.M."/>
            <person name="Pohl T."/>
            <person name="Merkel B.J."/>
            <person name="Hornburger P."/>
            <person name="Mueller R.-W."/>
            <person name="Bruemmer F."/>
            <person name="Labrenz M."/>
            <person name="Spormann A.M."/>
            <person name="Op Den Camp H."/>
            <person name="Overmann J."/>
            <person name="Amann R."/>
            <person name="Jetten M.S.M."/>
            <person name="Mascher T."/>
            <person name="Medema M.H."/>
            <person name="Devos D.P."/>
            <person name="Kaster A.-K."/>
            <person name="Ovreas L."/>
            <person name="Rohde M."/>
            <person name="Galperin M.Y."/>
            <person name="Jogler C."/>
        </authorList>
    </citation>
    <scope>NUCLEOTIDE SEQUENCE [LARGE SCALE GENOMIC DNA]</scope>
    <source>
        <strain evidence="4 5">CA13</strain>
    </source>
</reference>
<dbReference type="Pfam" id="PF08463">
    <property type="entry name" value="EcoEI_R_C"/>
    <property type="match status" value="1"/>
</dbReference>
<dbReference type="PROSITE" id="PS51194">
    <property type="entry name" value="HELICASE_CTER"/>
    <property type="match status" value="1"/>
</dbReference>
<feature type="region of interest" description="Disordered" evidence="1">
    <location>
        <begin position="315"/>
        <end position="337"/>
    </location>
</feature>
<dbReference type="OrthoDB" id="9758243at2"/>
<keyword evidence="4" id="KW-0378">Hydrolase</keyword>
<dbReference type="Gene3D" id="3.40.50.300">
    <property type="entry name" value="P-loop containing nucleotide triphosphate hydrolases"/>
    <property type="match status" value="2"/>
</dbReference>
<feature type="compositionally biased region" description="Polar residues" evidence="1">
    <location>
        <begin position="549"/>
        <end position="559"/>
    </location>
</feature>
<dbReference type="Proteomes" id="UP000315010">
    <property type="component" value="Unassembled WGS sequence"/>
</dbReference>
<dbReference type="InterPro" id="IPR007409">
    <property type="entry name" value="Restrct_endonuc_type1_HsdR_N"/>
</dbReference>
<dbReference type="GO" id="GO:0003677">
    <property type="term" value="F:DNA binding"/>
    <property type="evidence" value="ECO:0007669"/>
    <property type="project" value="UniProtKB-KW"/>
</dbReference>
<evidence type="ECO:0000313" key="4">
    <source>
        <dbReference type="EMBL" id="TWT80645.1"/>
    </source>
</evidence>
<feature type="domain" description="Helicase ATP-binding" evidence="2">
    <location>
        <begin position="170"/>
        <end position="333"/>
    </location>
</feature>
<dbReference type="PROSITE" id="PS51192">
    <property type="entry name" value="HELICASE_ATP_BIND_1"/>
    <property type="match status" value="1"/>
</dbReference>
<protein>
    <submittedName>
        <fullName evidence="4">Type-1 restriction enzyme R protein</fullName>
        <ecNumber evidence="4">3.1.21.3</ecNumber>
    </submittedName>
</protein>
<dbReference type="PANTHER" id="PTHR47396:SF1">
    <property type="entry name" value="ATP-DEPENDENT HELICASE IRC3-RELATED"/>
    <property type="match status" value="1"/>
</dbReference>
<dbReference type="InterPro" id="IPR006935">
    <property type="entry name" value="Helicase/UvrB_N"/>
</dbReference>
<evidence type="ECO:0000259" key="2">
    <source>
        <dbReference type="PROSITE" id="PS51192"/>
    </source>
</evidence>
<dbReference type="InterPro" id="IPR001650">
    <property type="entry name" value="Helicase_C-like"/>
</dbReference>
<dbReference type="EC" id="3.1.21.3" evidence="4"/>
<feature type="region of interest" description="Disordered" evidence="1">
    <location>
        <begin position="543"/>
        <end position="576"/>
    </location>
</feature>
<dbReference type="Gene3D" id="3.90.1570.30">
    <property type="match status" value="1"/>
</dbReference>
<dbReference type="Pfam" id="PF04313">
    <property type="entry name" value="HSDR_N"/>
    <property type="match status" value="1"/>
</dbReference>
<dbReference type="CDD" id="cd18032">
    <property type="entry name" value="DEXHc_RE_I_III_res"/>
    <property type="match status" value="1"/>
</dbReference>
<dbReference type="AlphaFoldDB" id="A0A5C5YZZ9"/>
<dbReference type="Pfam" id="PF00271">
    <property type="entry name" value="Helicase_C"/>
    <property type="match status" value="1"/>
</dbReference>
<dbReference type="InterPro" id="IPR027417">
    <property type="entry name" value="P-loop_NTPase"/>
</dbReference>
<evidence type="ECO:0000259" key="3">
    <source>
        <dbReference type="PROSITE" id="PS51194"/>
    </source>
</evidence>
<dbReference type="CDD" id="cd18799">
    <property type="entry name" value="SF2_C_EcoAI-like"/>
    <property type="match status" value="1"/>
</dbReference>
<gene>
    <name evidence="4" type="primary">hsdR_3</name>
    <name evidence="4" type="ORF">CA13_20900</name>
</gene>
<sequence length="800" mass="91360">MPLNERETRQQLIDPKLETAGWEIQRELRIGPGRVNFSGDSAESMYDSTQAIIADYLLRYRGVPLAVLEAKAESVPAENAVQQGSRYANRLMIRFSIASNGHDWILTDNQTGDYETLSAPPTPEELVARMGVSIDWDRWEGAFAASFHVDQVTRKKIRPYQEMAIAKTLWEFAQGTDRALLLMATGTGKTFTVFQLIWKLINGGTLQRQNVLFLTDRNSLKDQAYRAFSAFDSNERVKIDKATVKDGKHQVGKLFFANYQNLDEDLDGKKVYEHYDADFFDLVIIDECHRSGFGDWFGVLEHFGSALQLGLTATPREFEEDDESKKQRRPLTPEEQRRETYHYFGEPIFTYSLKRAIDDGYLVPYLLEERVTNIDKDGYTAEDGTRYETKNFERDIIVPTRTEAIAKDLWDVFGKYDLRDEKTIIFCVNDTHASKMAAELRRLSGDPSYAARITRSERNSHQLERNFAIVGNGKPRVAVTVDLLTTGFDAPDVKNIVFVRPIKSSILYKQMKGRGTRLCEDVNKRYFTIFDYSGASALEDAEFDGHPANKQSGKLSQSKPKPKTPAGDDEDPETPKPVAENVHVVMSETNRSISFGDGQWMPFDEYAEKSREFIQNVSTGSLTGLLDIWIDKNSRQELREELGDQDIYTSAFRHYFDLPDTDDVDVLAKIGFELTQVPTRTDRVTRFWEQDDQWYESQFGVVLPKPNDANIALGNNDFSLAAERPEDNGDLWKMDFWRTALDHYSLFGIDDLEQARTYSAPQFVDQFGSFQSLAKRYGGAPKLKSDLEAVKKHLYVEMAK</sequence>
<dbReference type="Pfam" id="PF04851">
    <property type="entry name" value="ResIII"/>
    <property type="match status" value="1"/>
</dbReference>
<dbReference type="SUPFAM" id="SSF52540">
    <property type="entry name" value="P-loop containing nucleoside triphosphate hydrolases"/>
    <property type="match status" value="1"/>
</dbReference>
<organism evidence="4 5">
    <name type="scientific">Novipirellula herctigrandis</name>
    <dbReference type="NCBI Taxonomy" id="2527986"/>
    <lineage>
        <taxon>Bacteria</taxon>
        <taxon>Pseudomonadati</taxon>
        <taxon>Planctomycetota</taxon>
        <taxon>Planctomycetia</taxon>
        <taxon>Pirellulales</taxon>
        <taxon>Pirellulaceae</taxon>
        <taxon>Novipirellula</taxon>
    </lineage>
</organism>
<evidence type="ECO:0000313" key="5">
    <source>
        <dbReference type="Proteomes" id="UP000315010"/>
    </source>
</evidence>
<comment type="caution">
    <text evidence="4">The sequence shown here is derived from an EMBL/GenBank/DDBJ whole genome shotgun (WGS) entry which is preliminary data.</text>
</comment>
<keyword evidence="5" id="KW-1185">Reference proteome</keyword>
<dbReference type="PANTHER" id="PTHR47396">
    <property type="entry name" value="TYPE I RESTRICTION ENZYME ECOKI R PROTEIN"/>
    <property type="match status" value="1"/>
</dbReference>
<evidence type="ECO:0000256" key="1">
    <source>
        <dbReference type="SAM" id="MobiDB-lite"/>
    </source>
</evidence>
<dbReference type="RefSeq" id="WP_146395817.1">
    <property type="nucleotide sequence ID" value="NZ_SJPJ01000001.1"/>
</dbReference>
<dbReference type="InterPro" id="IPR013670">
    <property type="entry name" value="EcoEI_R_C_dom"/>
</dbReference>
<dbReference type="SMART" id="SM00487">
    <property type="entry name" value="DEXDc"/>
    <property type="match status" value="1"/>
</dbReference>
<dbReference type="GO" id="GO:0005524">
    <property type="term" value="F:ATP binding"/>
    <property type="evidence" value="ECO:0007669"/>
    <property type="project" value="UniProtKB-KW"/>
</dbReference>
<proteinExistence type="predicted"/>
<dbReference type="InterPro" id="IPR050742">
    <property type="entry name" value="Helicase_Restrict-Modif_Enz"/>
</dbReference>
<dbReference type="InterPro" id="IPR014001">
    <property type="entry name" value="Helicase_ATP-bd"/>
</dbReference>
<feature type="domain" description="Helicase C-terminal" evidence="3">
    <location>
        <begin position="408"/>
        <end position="566"/>
    </location>
</feature>
<dbReference type="GO" id="GO:0009035">
    <property type="term" value="F:type I site-specific deoxyribonuclease activity"/>
    <property type="evidence" value="ECO:0007669"/>
    <property type="project" value="UniProtKB-EC"/>
</dbReference>
<accession>A0A5C5YZZ9</accession>